<dbReference type="InterPro" id="IPR035952">
    <property type="entry name" value="Rhomboid-like_sf"/>
</dbReference>
<accession>A0A8J2ST79</accession>
<keyword evidence="3" id="KW-1133">Transmembrane helix</keyword>
<evidence type="ECO:0000256" key="4">
    <source>
        <dbReference type="ARBA" id="ARBA00023136"/>
    </source>
</evidence>
<evidence type="ECO:0000256" key="3">
    <source>
        <dbReference type="ARBA" id="ARBA00022989"/>
    </source>
</evidence>
<feature type="domain" description="Peptidase S54 rhomboid" evidence="5">
    <location>
        <begin position="1"/>
        <end position="127"/>
    </location>
</feature>
<comment type="subcellular location">
    <subcellularLocation>
        <location evidence="1">Membrane</location>
        <topology evidence="1">Multi-pass membrane protein</topology>
    </subcellularLocation>
</comment>
<dbReference type="OrthoDB" id="418595at2759"/>
<evidence type="ECO:0000313" key="6">
    <source>
        <dbReference type="EMBL" id="CAH0379717.1"/>
    </source>
</evidence>
<keyword evidence="4" id="KW-0472">Membrane</keyword>
<gene>
    <name evidence="6" type="ORF">PECAL_6P13500</name>
</gene>
<dbReference type="InterPro" id="IPR022764">
    <property type="entry name" value="Peptidase_S54_rhomboid_dom"/>
</dbReference>
<keyword evidence="7" id="KW-1185">Reference proteome</keyword>
<protein>
    <recommendedName>
        <fullName evidence="5">Peptidase S54 rhomboid domain-containing protein</fullName>
    </recommendedName>
</protein>
<dbReference type="GO" id="GO:0004252">
    <property type="term" value="F:serine-type endopeptidase activity"/>
    <property type="evidence" value="ECO:0007669"/>
    <property type="project" value="InterPro"/>
</dbReference>
<evidence type="ECO:0000259" key="5">
    <source>
        <dbReference type="Pfam" id="PF01694"/>
    </source>
</evidence>
<dbReference type="AlphaFoldDB" id="A0A8J2ST79"/>
<reference evidence="6" key="1">
    <citation type="submission" date="2021-11" db="EMBL/GenBank/DDBJ databases">
        <authorList>
            <consortium name="Genoscope - CEA"/>
            <person name="William W."/>
        </authorList>
    </citation>
    <scope>NUCLEOTIDE SEQUENCE</scope>
</reference>
<dbReference type="Proteomes" id="UP000789595">
    <property type="component" value="Unassembled WGS sequence"/>
</dbReference>
<comment type="caution">
    <text evidence="6">The sequence shown here is derived from an EMBL/GenBank/DDBJ whole genome shotgun (WGS) entry which is preliminary data.</text>
</comment>
<name>A0A8J2ST79_9STRA</name>
<dbReference type="PANTHER" id="PTHR43731:SF26">
    <property type="entry name" value="RHOMBOID-LIKE PROTEIN 10, CHLOROPLASTIC"/>
    <property type="match status" value="1"/>
</dbReference>
<evidence type="ECO:0000256" key="2">
    <source>
        <dbReference type="ARBA" id="ARBA00022692"/>
    </source>
</evidence>
<dbReference type="GO" id="GO:0016020">
    <property type="term" value="C:membrane"/>
    <property type="evidence" value="ECO:0007669"/>
    <property type="project" value="UniProtKB-SubCell"/>
</dbReference>
<dbReference type="EMBL" id="CAKKNE010000006">
    <property type="protein sequence ID" value="CAH0379717.1"/>
    <property type="molecule type" value="Genomic_DNA"/>
</dbReference>
<dbReference type="Pfam" id="PF01694">
    <property type="entry name" value="Rhomboid"/>
    <property type="match status" value="1"/>
</dbReference>
<dbReference type="Gene3D" id="1.20.1540.10">
    <property type="entry name" value="Rhomboid-like"/>
    <property type="match status" value="1"/>
</dbReference>
<sequence>MFLHSNVEHLLSNLCALYNHGCHVEEGHGWWRTLLVYVLSGIGGNFLAAYMEGPASNIVAVGASGAICGLEAARVVDAVRHLGARPEEVLRDIVIREVLNKRLGNIDVHGHVGGYLTGFVAGAAFGRRLVLERDAKGGLRVVDRPLLGFLL</sequence>
<evidence type="ECO:0000256" key="1">
    <source>
        <dbReference type="ARBA" id="ARBA00004141"/>
    </source>
</evidence>
<dbReference type="InterPro" id="IPR050925">
    <property type="entry name" value="Rhomboid_protease_S54"/>
</dbReference>
<evidence type="ECO:0000313" key="7">
    <source>
        <dbReference type="Proteomes" id="UP000789595"/>
    </source>
</evidence>
<proteinExistence type="predicted"/>
<keyword evidence="2" id="KW-0812">Transmembrane</keyword>
<dbReference type="PANTHER" id="PTHR43731">
    <property type="entry name" value="RHOMBOID PROTEASE"/>
    <property type="match status" value="1"/>
</dbReference>
<organism evidence="6 7">
    <name type="scientific">Pelagomonas calceolata</name>
    <dbReference type="NCBI Taxonomy" id="35677"/>
    <lineage>
        <taxon>Eukaryota</taxon>
        <taxon>Sar</taxon>
        <taxon>Stramenopiles</taxon>
        <taxon>Ochrophyta</taxon>
        <taxon>Pelagophyceae</taxon>
        <taxon>Pelagomonadales</taxon>
        <taxon>Pelagomonadaceae</taxon>
        <taxon>Pelagomonas</taxon>
    </lineage>
</organism>
<dbReference type="SUPFAM" id="SSF144091">
    <property type="entry name" value="Rhomboid-like"/>
    <property type="match status" value="1"/>
</dbReference>